<gene>
    <name evidence="4" type="ORF">EHT87_15875</name>
</gene>
<protein>
    <recommendedName>
        <fullName evidence="6">LapA family protein</fullName>
    </recommendedName>
</protein>
<feature type="coiled-coil region" evidence="1">
    <location>
        <begin position="318"/>
        <end position="379"/>
    </location>
</feature>
<feature type="transmembrane region" description="Helical" evidence="3">
    <location>
        <begin position="115"/>
        <end position="142"/>
    </location>
</feature>
<feature type="transmembrane region" description="Helical" evidence="3">
    <location>
        <begin position="277"/>
        <end position="304"/>
    </location>
</feature>
<evidence type="ECO:0000313" key="5">
    <source>
        <dbReference type="Proteomes" id="UP000274271"/>
    </source>
</evidence>
<accession>A0A3P1CKJ8</accession>
<evidence type="ECO:0008006" key="6">
    <source>
        <dbReference type="Google" id="ProtNLM"/>
    </source>
</evidence>
<keyword evidence="1" id="KW-0175">Coiled coil</keyword>
<keyword evidence="3" id="KW-0812">Transmembrane</keyword>
<keyword evidence="3" id="KW-0472">Membrane</keyword>
<dbReference type="OrthoDB" id="936599at2"/>
<reference evidence="4 5" key="1">
    <citation type="submission" date="2018-11" db="EMBL/GenBank/DDBJ databases">
        <authorList>
            <person name="Zhou Z."/>
            <person name="Wang G."/>
        </authorList>
    </citation>
    <scope>NUCLEOTIDE SEQUENCE [LARGE SCALE GENOMIC DNA]</scope>
    <source>
        <strain evidence="4 5">KCTC42998</strain>
    </source>
</reference>
<keyword evidence="3" id="KW-1133">Transmembrane helix</keyword>
<name>A0A3P1CKJ8_9BACT</name>
<evidence type="ECO:0000313" key="4">
    <source>
        <dbReference type="EMBL" id="RRB13738.1"/>
    </source>
</evidence>
<feature type="region of interest" description="Disordered" evidence="2">
    <location>
        <begin position="1"/>
        <end position="30"/>
    </location>
</feature>
<evidence type="ECO:0000256" key="3">
    <source>
        <dbReference type="SAM" id="Phobius"/>
    </source>
</evidence>
<proteinExistence type="predicted"/>
<evidence type="ECO:0000256" key="2">
    <source>
        <dbReference type="SAM" id="MobiDB-lite"/>
    </source>
</evidence>
<dbReference type="EMBL" id="RQJP01000003">
    <property type="protein sequence ID" value="RRB13738.1"/>
    <property type="molecule type" value="Genomic_DNA"/>
</dbReference>
<keyword evidence="5" id="KW-1185">Reference proteome</keyword>
<feature type="region of interest" description="Disordered" evidence="2">
    <location>
        <begin position="430"/>
        <end position="472"/>
    </location>
</feature>
<dbReference type="RefSeq" id="WP_124907635.1">
    <property type="nucleotide sequence ID" value="NZ_RQJP01000003.1"/>
</dbReference>
<organism evidence="4 5">
    <name type="scientific">Larkinella knui</name>
    <dbReference type="NCBI Taxonomy" id="2025310"/>
    <lineage>
        <taxon>Bacteria</taxon>
        <taxon>Pseudomonadati</taxon>
        <taxon>Bacteroidota</taxon>
        <taxon>Cytophagia</taxon>
        <taxon>Cytophagales</taxon>
        <taxon>Spirosomataceae</taxon>
        <taxon>Larkinella</taxon>
    </lineage>
</organism>
<feature type="coiled-coil region" evidence="1">
    <location>
        <begin position="45"/>
        <end position="114"/>
    </location>
</feature>
<evidence type="ECO:0000256" key="1">
    <source>
        <dbReference type="SAM" id="Coils"/>
    </source>
</evidence>
<feature type="transmembrane region" description="Helical" evidence="3">
    <location>
        <begin position="154"/>
        <end position="172"/>
    </location>
</feature>
<dbReference type="AlphaFoldDB" id="A0A3P1CKJ8"/>
<sequence length="472" mass="54050">MNEQQPKDSQDFQHGYTSGVEGTDRQNYEGYLSSQVSDEWIKDRVDNKRDEIRQIDQKLADTTAQRRAAYDRLQDHIMQTTLAGKSAEHLEAQIKTVEDEREKLKERRENTASEYSLLAGIIFVVAGISFVAGDLIISHEIVAYALNIRNNVEAWMFAVGLAMVSILLKPAYDRLIEEPYLTNSSPEASRRYGWFKMGLAILSIVTLVILGWFRYDAYRTDKLKEAINKSIKNIQLNATPLDPTNPNPVADQRVLQKIERQLQQSDELNLQLVNSPWALMSFVLSGVLFALAGAVCLGIGLPVLQKFWFRWLQADPRLWRLRRRRRKLEKQHQAVQQEIAKHLTQKNIMDHELAVLPSLDELRQRKQQLVDDIDRLNDDQKLARTDSRIASFNDGYEKGMAARQAMSEEEFNQFRNGFFSVSNLATKARSASDQERLASGKTNFTNPRPVNGLRPHQAVRKHLADGLDTDNE</sequence>
<comment type="caution">
    <text evidence="4">The sequence shown here is derived from an EMBL/GenBank/DDBJ whole genome shotgun (WGS) entry which is preliminary data.</text>
</comment>
<feature type="compositionally biased region" description="Basic and acidic residues" evidence="2">
    <location>
        <begin position="1"/>
        <end position="11"/>
    </location>
</feature>
<feature type="transmembrane region" description="Helical" evidence="3">
    <location>
        <begin position="193"/>
        <end position="213"/>
    </location>
</feature>
<dbReference type="Proteomes" id="UP000274271">
    <property type="component" value="Unassembled WGS sequence"/>
</dbReference>